<protein>
    <submittedName>
        <fullName evidence="1">DNA polymerase I</fullName>
    </submittedName>
</protein>
<dbReference type="Gene3D" id="3.60.21.10">
    <property type="match status" value="1"/>
</dbReference>
<dbReference type="KEGG" id="vg:22276561"/>
<reference evidence="1 2" key="1">
    <citation type="journal article" date="2014" name="PLoS ONE">
        <title>Improving the Safety of Staphylococcus aureus Polyvalent Phages by Their Production on a Staphylococcus xylosus Strain.</title>
        <authorList>
            <person name="El Haddad L."/>
            <person name="Ben Abdallah N."/>
            <person name="Plante P.L."/>
            <person name="Dumaresq J."/>
            <person name="Katsarava R."/>
            <person name="Labrie S."/>
            <person name="Corbeil J."/>
            <person name="St-Gelais D."/>
            <person name="Moineau S."/>
        </authorList>
    </citation>
    <scope>NUCLEOTIDE SEQUENCE [LARGE SCALE GENOMIC DNA]</scope>
</reference>
<proteinExistence type="predicted"/>
<dbReference type="InterPro" id="IPR029052">
    <property type="entry name" value="Metallo-depent_PP-like"/>
</dbReference>
<organism evidence="1 2">
    <name type="scientific">Staphylococcus phage Team1</name>
    <dbReference type="NCBI Taxonomy" id="1262512"/>
    <lineage>
        <taxon>Viruses</taxon>
        <taxon>Duplodnaviria</taxon>
        <taxon>Heunggongvirae</taxon>
        <taxon>Uroviricota</taxon>
        <taxon>Caudoviricetes</taxon>
        <taxon>Herelleviridae</taxon>
        <taxon>Twortvirinae</taxon>
        <taxon>Kayvirus</taxon>
        <taxon>Kayvirus G1</taxon>
    </lineage>
</organism>
<evidence type="ECO:0000313" key="2">
    <source>
        <dbReference type="Proteomes" id="UP000028568"/>
    </source>
</evidence>
<dbReference type="RefSeq" id="YP_009098298.1">
    <property type="nucleotide sequence ID" value="NC_025417.1"/>
</dbReference>
<dbReference type="Proteomes" id="UP000028568">
    <property type="component" value="Segment"/>
</dbReference>
<dbReference type="EMBL" id="KC012913">
    <property type="protein sequence ID" value="AFX93415.1"/>
    <property type="molecule type" value="Genomic_DNA"/>
</dbReference>
<accession>A0A075BF48</accession>
<evidence type="ECO:0000313" key="1">
    <source>
        <dbReference type="EMBL" id="AFX93415.1"/>
    </source>
</evidence>
<name>A0A075BF48_9CAUD</name>
<dbReference type="SUPFAM" id="SSF56300">
    <property type="entry name" value="Metallo-dependent phosphatases"/>
    <property type="match status" value="1"/>
</dbReference>
<sequence>MSNYKTIEEVQAVIIGVLFKDEGKIVTSKFNKITKEFGLDRIGKDDLKEIVEDIRQDAYLNELKNKAIKGKVTLGDLKDVADNQVFEGNNYHEEVSTYVVAKEKELSHLREQRKHNRHTAYPQIMFDELKEHMVKELQGETLVEHHGSKANINDTELIVLLSDFHIGSIVSDMTNGKYDFEVLKSRLNHFINTTVKEIEDREISNVTVYFVGDLVEHINMRDVNQAFETEFTLAEQISKGTRLLIDILNVLSNVVSGELRFGIIGGNHDRMQGNKNQKIYNDNIAYVVLDSLLLFQEQGLLNGVDIIDNREDIYTIRDTFGGKSIIINHGDGLKGKGNHINKFILDSHIDLLITGHVHHFSVKQEDFNRMHIVASSPMGYNNYAKELHLSKTKPSQQLLFVNKENKDIDIKTVFLD</sequence>
<dbReference type="GeneID" id="22276561"/>